<evidence type="ECO:0000259" key="13">
    <source>
        <dbReference type="Pfam" id="PF07715"/>
    </source>
</evidence>
<evidence type="ECO:0000313" key="15">
    <source>
        <dbReference type="Proteomes" id="UP001065174"/>
    </source>
</evidence>
<keyword evidence="8 14" id="KW-0675">Receptor</keyword>
<dbReference type="SUPFAM" id="SSF56935">
    <property type="entry name" value="Porins"/>
    <property type="match status" value="1"/>
</dbReference>
<dbReference type="Pfam" id="PF07715">
    <property type="entry name" value="Plug"/>
    <property type="match status" value="1"/>
</dbReference>
<feature type="domain" description="TonB-dependent receptor-like beta-barrel" evidence="12">
    <location>
        <begin position="222"/>
        <end position="598"/>
    </location>
</feature>
<comment type="similarity">
    <text evidence="10 11">Belongs to the TonB-dependent receptor family.</text>
</comment>
<evidence type="ECO:0000256" key="4">
    <source>
        <dbReference type="ARBA" id="ARBA00022692"/>
    </source>
</evidence>
<dbReference type="InterPro" id="IPR012910">
    <property type="entry name" value="Plug_dom"/>
</dbReference>
<keyword evidence="9 10" id="KW-0998">Cell outer membrane</keyword>
<dbReference type="Pfam" id="PF00593">
    <property type="entry name" value="TonB_dep_Rec_b-barrel"/>
    <property type="match status" value="1"/>
</dbReference>
<dbReference type="RefSeq" id="WP_262309585.1">
    <property type="nucleotide sequence ID" value="NZ_CP106679.1"/>
</dbReference>
<dbReference type="PANTHER" id="PTHR30069:SF29">
    <property type="entry name" value="HEMOGLOBIN AND HEMOGLOBIN-HAPTOGLOBIN-BINDING PROTEIN 1-RELATED"/>
    <property type="match status" value="1"/>
</dbReference>
<evidence type="ECO:0000256" key="10">
    <source>
        <dbReference type="PROSITE-ProRule" id="PRU01360"/>
    </source>
</evidence>
<dbReference type="Gene3D" id="2.40.170.20">
    <property type="entry name" value="TonB-dependent receptor, beta-barrel domain"/>
    <property type="match status" value="1"/>
</dbReference>
<sequence>MSLLCLLCHLAWSQQDSVLLDGVSVYSSRMRTFAAADKIILIDSGIQKMNDGNSLAMLLTKIAPLNIRAYGIGGLSTPSLRGTGSNQTAVVWEGLNLQSQMNGSLDLNLVPSIMVDDVSIQFGGSSSMFGSGAMGGTIQMGSSAPSFQSGISASLHEQLGSFGLQSHAFKVKAATQKLSLGVRAFLKEADNDFEFYNVYNQSDETMRNAQVKQYGILTELAYRPLPNGLLELKHWYQDNDTHVPKTAGAGQESNAIQYDQFHRAILKYDQKLSNAWRLNYKLGLLDHVLNYDDKINTHSHSHSQSIINEALFNYRASRHLQLEIGLNATHESGDADNYSDIQDRNRMALFVSSHLAIRQKLELNLAIRTNMVDGDFKPILPSLGLNYHTNSWLDIKAKVAKSYRIPTFNDLYWSGSGAKGNPDLVPENGMSYEIGYLIHAKKESLSFHYEGTVFYNHILDWIFWNDLGSYWTPINLKELWSYGIEQNLHAQYQLNQNSRITLDGNYQFVLSTPEKPDELFGNLQQVYTPKHQGNAFVQYHWRSIQAGVNLIYAGKQYSDDGNIEIRAVDPYALTDLSVGYKFALAQKHAIQSTLQVKNIFDTSYEVRRAYPMPGINYQLNLVYTFN</sequence>
<keyword evidence="5" id="KW-0732">Signal</keyword>
<reference evidence="14" key="1">
    <citation type="submission" date="2022-09" db="EMBL/GenBank/DDBJ databases">
        <title>Comparative genomics and taxonomic characterization of three novel marine species of genus Reichenbachiella exhibiting antioxidant and polysaccharide degradation activities.</title>
        <authorList>
            <person name="Muhammad N."/>
            <person name="Lee Y.-J."/>
            <person name="Ko J."/>
            <person name="Kim S.-G."/>
        </authorList>
    </citation>
    <scope>NUCLEOTIDE SEQUENCE</scope>
    <source>
        <strain evidence="14">BKB1-1</strain>
    </source>
</reference>
<evidence type="ECO:0000256" key="1">
    <source>
        <dbReference type="ARBA" id="ARBA00004571"/>
    </source>
</evidence>
<keyword evidence="3 10" id="KW-1134">Transmembrane beta strand</keyword>
<dbReference type="InterPro" id="IPR036942">
    <property type="entry name" value="Beta-barrel_TonB_sf"/>
</dbReference>
<gene>
    <name evidence="14" type="ORF">N6H18_17545</name>
</gene>
<organism evidence="14 15">
    <name type="scientific">Reichenbachiella agarivorans</name>
    <dbReference type="NCBI Taxonomy" id="2979464"/>
    <lineage>
        <taxon>Bacteria</taxon>
        <taxon>Pseudomonadati</taxon>
        <taxon>Bacteroidota</taxon>
        <taxon>Cytophagia</taxon>
        <taxon>Cytophagales</taxon>
        <taxon>Reichenbachiellaceae</taxon>
        <taxon>Reichenbachiella</taxon>
    </lineage>
</organism>
<evidence type="ECO:0000313" key="14">
    <source>
        <dbReference type="EMBL" id="UXP32149.1"/>
    </source>
</evidence>
<feature type="domain" description="TonB-dependent receptor plug" evidence="13">
    <location>
        <begin position="47"/>
        <end position="137"/>
    </location>
</feature>
<keyword evidence="4 10" id="KW-0812">Transmembrane</keyword>
<dbReference type="EMBL" id="CP106679">
    <property type="protein sequence ID" value="UXP32149.1"/>
    <property type="molecule type" value="Genomic_DNA"/>
</dbReference>
<protein>
    <submittedName>
        <fullName evidence="14">TonB-dependent receptor</fullName>
    </submittedName>
</protein>
<evidence type="ECO:0000256" key="9">
    <source>
        <dbReference type="ARBA" id="ARBA00023237"/>
    </source>
</evidence>
<evidence type="ECO:0000256" key="5">
    <source>
        <dbReference type="ARBA" id="ARBA00022729"/>
    </source>
</evidence>
<keyword evidence="6 11" id="KW-0798">TonB box</keyword>
<dbReference type="Proteomes" id="UP001065174">
    <property type="component" value="Chromosome"/>
</dbReference>
<evidence type="ECO:0000256" key="3">
    <source>
        <dbReference type="ARBA" id="ARBA00022452"/>
    </source>
</evidence>
<dbReference type="PANTHER" id="PTHR30069">
    <property type="entry name" value="TONB-DEPENDENT OUTER MEMBRANE RECEPTOR"/>
    <property type="match status" value="1"/>
</dbReference>
<proteinExistence type="inferred from homology"/>
<accession>A0ABY6CP47</accession>
<dbReference type="Gene3D" id="2.170.130.10">
    <property type="entry name" value="TonB-dependent receptor, plug domain"/>
    <property type="match status" value="1"/>
</dbReference>
<evidence type="ECO:0000259" key="12">
    <source>
        <dbReference type="Pfam" id="PF00593"/>
    </source>
</evidence>
<comment type="subcellular location">
    <subcellularLocation>
        <location evidence="1 10">Cell outer membrane</location>
        <topology evidence="1 10">Multi-pass membrane protein</topology>
    </subcellularLocation>
</comment>
<evidence type="ECO:0000256" key="8">
    <source>
        <dbReference type="ARBA" id="ARBA00023170"/>
    </source>
</evidence>
<evidence type="ECO:0000256" key="7">
    <source>
        <dbReference type="ARBA" id="ARBA00023136"/>
    </source>
</evidence>
<keyword evidence="7 10" id="KW-0472">Membrane</keyword>
<evidence type="ECO:0000256" key="2">
    <source>
        <dbReference type="ARBA" id="ARBA00022448"/>
    </source>
</evidence>
<keyword evidence="2 10" id="KW-0813">Transport</keyword>
<dbReference type="InterPro" id="IPR037066">
    <property type="entry name" value="Plug_dom_sf"/>
</dbReference>
<evidence type="ECO:0000256" key="6">
    <source>
        <dbReference type="ARBA" id="ARBA00023077"/>
    </source>
</evidence>
<name>A0ABY6CP47_9BACT</name>
<evidence type="ECO:0000256" key="11">
    <source>
        <dbReference type="RuleBase" id="RU003357"/>
    </source>
</evidence>
<keyword evidence="15" id="KW-1185">Reference proteome</keyword>
<dbReference type="InterPro" id="IPR000531">
    <property type="entry name" value="Beta-barrel_TonB"/>
</dbReference>
<dbReference type="InterPro" id="IPR039426">
    <property type="entry name" value="TonB-dep_rcpt-like"/>
</dbReference>
<dbReference type="PROSITE" id="PS52016">
    <property type="entry name" value="TONB_DEPENDENT_REC_3"/>
    <property type="match status" value="1"/>
</dbReference>